<gene>
    <name evidence="1" type="ORF">g.50563</name>
</gene>
<feature type="non-terminal residue" evidence="1">
    <location>
        <position position="147"/>
    </location>
</feature>
<evidence type="ECO:0000313" key="1">
    <source>
        <dbReference type="EMBL" id="JAS38633.1"/>
    </source>
</evidence>
<dbReference type="AlphaFoldDB" id="A0A1B6EL59"/>
<name>A0A1B6EL59_9HEMI</name>
<accession>A0A1B6EL59</accession>
<dbReference type="SUPFAM" id="SSF56219">
    <property type="entry name" value="DNase I-like"/>
    <property type="match status" value="1"/>
</dbReference>
<sequence length="147" mass="16015">NHIKGGVAIYKHTNFGAVVQSLTIENLSKELTCEMAGIKVSTTNRKHLYILGVYRPPRASVSDALTTLSIALNKIPHNNGGICLVGDININSLDSSSREKIVFDDFLASYEISRLNLPPTRISSTSSTSIDVVCTNLDKTRLNVDIL</sequence>
<proteinExistence type="predicted"/>
<dbReference type="InterPro" id="IPR036691">
    <property type="entry name" value="Endo/exonu/phosph_ase_sf"/>
</dbReference>
<protein>
    <recommendedName>
        <fullName evidence="2">Endonuclease/exonuclease/phosphatase domain-containing protein</fullName>
    </recommendedName>
</protein>
<organism evidence="1">
    <name type="scientific">Cuerna arida</name>
    <dbReference type="NCBI Taxonomy" id="1464854"/>
    <lineage>
        <taxon>Eukaryota</taxon>
        <taxon>Metazoa</taxon>
        <taxon>Ecdysozoa</taxon>
        <taxon>Arthropoda</taxon>
        <taxon>Hexapoda</taxon>
        <taxon>Insecta</taxon>
        <taxon>Pterygota</taxon>
        <taxon>Neoptera</taxon>
        <taxon>Paraneoptera</taxon>
        <taxon>Hemiptera</taxon>
        <taxon>Auchenorrhyncha</taxon>
        <taxon>Membracoidea</taxon>
        <taxon>Cicadellidae</taxon>
        <taxon>Cicadellinae</taxon>
        <taxon>Proconiini</taxon>
        <taxon>Cuerna</taxon>
    </lineage>
</organism>
<dbReference type="Gene3D" id="3.60.10.10">
    <property type="entry name" value="Endonuclease/exonuclease/phosphatase"/>
    <property type="match status" value="1"/>
</dbReference>
<reference evidence="1" key="1">
    <citation type="submission" date="2015-11" db="EMBL/GenBank/DDBJ databases">
        <title>De novo transcriptome assembly of four potential Pierce s Disease insect vectors from Arizona vineyards.</title>
        <authorList>
            <person name="Tassone E.E."/>
        </authorList>
    </citation>
    <scope>NUCLEOTIDE SEQUENCE</scope>
</reference>
<evidence type="ECO:0008006" key="2">
    <source>
        <dbReference type="Google" id="ProtNLM"/>
    </source>
</evidence>
<feature type="non-terminal residue" evidence="1">
    <location>
        <position position="1"/>
    </location>
</feature>
<dbReference type="EMBL" id="GECZ01031136">
    <property type="protein sequence ID" value="JAS38633.1"/>
    <property type="molecule type" value="Transcribed_RNA"/>
</dbReference>